<feature type="region of interest" description="Disordered" evidence="18">
    <location>
        <begin position="1770"/>
        <end position="1870"/>
    </location>
</feature>
<feature type="region of interest" description="Disordered" evidence="18">
    <location>
        <begin position="1679"/>
        <end position="1754"/>
    </location>
</feature>
<feature type="compositionally biased region" description="Polar residues" evidence="18">
    <location>
        <begin position="1016"/>
        <end position="1037"/>
    </location>
</feature>
<feature type="compositionally biased region" description="Polar residues" evidence="18">
    <location>
        <begin position="220"/>
        <end position="230"/>
    </location>
</feature>
<feature type="compositionally biased region" description="Polar residues" evidence="18">
    <location>
        <begin position="1379"/>
        <end position="1404"/>
    </location>
</feature>
<evidence type="ECO:0000256" key="7">
    <source>
        <dbReference type="ARBA" id="ARBA00022703"/>
    </source>
</evidence>
<dbReference type="CDD" id="cd12202">
    <property type="entry name" value="CASP8AP2"/>
    <property type="match status" value="1"/>
</dbReference>
<feature type="compositionally biased region" description="Basic and acidic residues" evidence="18">
    <location>
        <begin position="382"/>
        <end position="427"/>
    </location>
</feature>
<dbReference type="InterPro" id="IPR039674">
    <property type="entry name" value="FLASH"/>
</dbReference>
<feature type="region of interest" description="Disordered" evidence="18">
    <location>
        <begin position="292"/>
        <end position="522"/>
    </location>
</feature>
<feature type="compositionally biased region" description="Acidic residues" evidence="18">
    <location>
        <begin position="610"/>
        <end position="622"/>
    </location>
</feature>
<feature type="region of interest" description="Disordered" evidence="18">
    <location>
        <begin position="560"/>
        <end position="771"/>
    </location>
</feature>
<evidence type="ECO:0000256" key="12">
    <source>
        <dbReference type="ARBA" id="ARBA00023163"/>
    </source>
</evidence>
<gene>
    <name evidence="19" type="ORF">COCON_G00096750</name>
</gene>
<name>A0A9Q1DM33_CONCO</name>
<feature type="compositionally biased region" description="Polar residues" evidence="18">
    <location>
        <begin position="731"/>
        <end position="748"/>
    </location>
</feature>
<keyword evidence="7" id="KW-0053">Apoptosis</keyword>
<evidence type="ECO:0000256" key="10">
    <source>
        <dbReference type="ARBA" id="ARBA00023128"/>
    </source>
</evidence>
<feature type="compositionally biased region" description="Low complexity" evidence="18">
    <location>
        <begin position="368"/>
        <end position="378"/>
    </location>
</feature>
<evidence type="ECO:0000256" key="6">
    <source>
        <dbReference type="ARBA" id="ARBA00022553"/>
    </source>
</evidence>
<feature type="compositionally biased region" description="Basic residues" evidence="18">
    <location>
        <begin position="1111"/>
        <end position="1127"/>
    </location>
</feature>
<evidence type="ECO:0000256" key="5">
    <source>
        <dbReference type="ARBA" id="ARBA00022491"/>
    </source>
</evidence>
<feature type="compositionally biased region" description="Polar residues" evidence="18">
    <location>
        <begin position="756"/>
        <end position="771"/>
    </location>
</feature>
<feature type="region of interest" description="Disordered" evidence="18">
    <location>
        <begin position="957"/>
        <end position="984"/>
    </location>
</feature>
<feature type="compositionally biased region" description="Polar residues" evidence="18">
    <location>
        <begin position="1135"/>
        <end position="1154"/>
    </location>
</feature>
<dbReference type="GO" id="GO:0003714">
    <property type="term" value="F:transcription corepressor activity"/>
    <property type="evidence" value="ECO:0007669"/>
    <property type="project" value="TreeGrafter"/>
</dbReference>
<evidence type="ECO:0000256" key="14">
    <source>
        <dbReference type="ARBA" id="ARBA00023306"/>
    </source>
</evidence>
<evidence type="ECO:0000256" key="3">
    <source>
        <dbReference type="ARBA" id="ARBA00004496"/>
    </source>
</evidence>
<sequence>MEHSLLEPMYGNLGHGHWESPVAHSEDSVDIYSGLDNSPRNSQNSDKSCAPFSPRRLKDSMDLYEEIIKEEQQEKESTCNELKIKLDAAQNHVKELLKKLEQIQVQNTSLHTQNTCLKKNICALIKTARMEILRKDDEISRLSQRGGRGSFTRSQFHFQRNQDASLNSAPAHDPVACPETQGSRGNCVPKALPKPHSDARSVSLHPEPLATSLLPPPPSVNSGSRRTNSAVHDRLSDLPVTNSDRESNTLQTPNHNILVQQTGKSCLGNNDKPKDSGKQAFACQDISRKSQCSEVGDHQDHQSAMDASKENKFNSREKSGRESKQFEKDCVNSSRGRHQPSYSQEVRGSSERGKSPPHQRNHSPPIGSSHRTTSSSRSQKIRSRDIEPPAKGSSRESRYSHSRERGDRNALKSFDREGKRSDSDQGRSTKLSASSSRKGPGSPPREHSRKEERTREERCWNRERKGNVTDKSKEYERNKGKDTDKSLRDSSRKVEEKKDKVLDSKVDSKNGKQTTPNITVSTGCRDLAKKGQEVRKGQDKHLALVQAKVPVNSVEPEIAVGQAGEKSLPEEGNRNRKLSFMETLNLTLSPVKTPRLSSGAKEQESGQSEDAPEGPDGPDEETNQFNLGEEFCVIDELDSSNEASNEMDEVFEAPAAENCEAEKGHEPLPELELKNIEKGNAQDKEEGGVQTPISSTQTKCDSENILEENAVLQSAESKLPNPCVDQPPKLATSQKPIDSKDSGATSKMVQGDVITAQPTESPSSATESLTEASLGQSVLIADDIHVDSSNSESRSSLSVSPSVKCVESVANDPAIVWIIENYSPNKSYNAQSECQKSPLALPPETISQASTSVPVDVPPKVDEIGEEASDVSTDAVSSTVSIEVVSQSSDSVVPGVMETVVISSTKPDKYVEKPVTNHSFTKAQGAETPKVSSTFRDEIVQLGQGHCGSLPMAQDCCISEPDSTEDEEWNNRTEPSSSVPVAHDEDSMMMTLRNIKHIPDAISPLTSPVRPVKKNLPQSSGNAQHVRSLSKDLSTLSGARRMDVNKENEKPHCSSTQFPHTDPNQTPPSPSSHSEDDDGLEEGEIVSDSEEDEPSVNPCPQLGKTQSVTAIKKHPSPKSPRLAKKLAQKPAVISQGHSGMKSKTTSAPNDSPTSSKKHKTVLPLLPQTNPSSIHEVVDMLKLIQGHLRKKYMKFHKNFPKKLFYNIIDMSLRSLTDFVNNVSFSKFCSLESILKPKLTRIISSTMSKISNNGIVNRIFEQQSPNLKKKLWTFVEDQFEFLFREIQATLTSLCSPPEVRHFPKTENKVARNGGKKISKMPAKPPVTTVPTLKRKATEVDLVHMSGVQNKIKPPTNKPLRTGLGSRGKNLKMNNEEEDQPSKAQDSASFHSPSKTALTQSKNSSSGEKPAACVRRLSHNSSIQDKSDFEILTEQQASSLTFNLVTDSQMGEIFKCLLQGSDLLENSVSVGDTHCWPVGTPRKDSAGGESSFLVTTPNKITLTPSKLITTWSAISPCKPSSPSPKIRIPLNPAVLDESCLLEVPSRALPFCRETPSSTVSSQRSYSVLAEDLAVSLTIPSPLKSDSHLSFLHPDSAEPMSAPESVISAHYSEDALMDGEDATEQDIHLALDSDNSSAGSSGCREDAAMPTFLFKPHLPMQAVVMEKSNDHFIVRIRHTSTSFAASPDQSPTSADNVSQKETGARVESIDSAHSTPGTSPNGNSPGQSQSPVSSNNPDLHLPKEVPLKDSLSGSSPPGKAVNCHNVVVHSCGEPVEPASTNSEIPESASPSELVIVTEEGTASKKSCTIRKKRKKHHSEPRAKRVKREHTQEKVHKQRKKRSSRGSKEKGLGTPRKKRNKSKSPPLSPNSLSAKNVIRKKGEVVVTWTREEDRDILVELKLKGASPDTFSALSAKMNKPPALIAERFCQLMKLFKKKEKMDS</sequence>
<keyword evidence="14" id="KW-0131">Cell cycle</keyword>
<evidence type="ECO:0000256" key="18">
    <source>
        <dbReference type="SAM" id="MobiDB-lite"/>
    </source>
</evidence>
<feature type="region of interest" description="Disordered" evidence="18">
    <location>
        <begin position="29"/>
        <end position="52"/>
    </location>
</feature>
<evidence type="ECO:0000256" key="13">
    <source>
        <dbReference type="ARBA" id="ARBA00023242"/>
    </source>
</evidence>
<feature type="compositionally biased region" description="Polar residues" evidence="18">
    <location>
        <begin position="1053"/>
        <end position="1064"/>
    </location>
</feature>
<feature type="compositionally biased region" description="Polar residues" evidence="18">
    <location>
        <begin position="1679"/>
        <end position="1697"/>
    </location>
</feature>
<dbReference type="GO" id="GO:0005739">
    <property type="term" value="C:mitochondrion"/>
    <property type="evidence" value="ECO:0007669"/>
    <property type="project" value="UniProtKB-SubCell"/>
</dbReference>
<dbReference type="EMBL" id="JAFJMO010000006">
    <property type="protein sequence ID" value="KAJ8275050.1"/>
    <property type="molecule type" value="Genomic_DNA"/>
</dbReference>
<protein>
    <recommendedName>
        <fullName evidence="15">CASP8-associated protein 2</fullName>
    </recommendedName>
    <alternativeName>
        <fullName evidence="16">FLICE-associated huge protein</fullName>
    </alternativeName>
</protein>
<dbReference type="Pfam" id="PF21227">
    <property type="entry name" value="Myb_DNA-binding_7"/>
    <property type="match status" value="1"/>
</dbReference>
<feature type="compositionally biased region" description="Basic and acidic residues" evidence="18">
    <location>
        <begin position="660"/>
        <end position="687"/>
    </location>
</feature>
<evidence type="ECO:0000256" key="17">
    <source>
        <dbReference type="SAM" id="Coils"/>
    </source>
</evidence>
<feature type="compositionally biased region" description="Basic and acidic residues" evidence="18">
    <location>
        <begin position="295"/>
        <end position="330"/>
    </location>
</feature>
<feature type="coiled-coil region" evidence="17">
    <location>
        <begin position="61"/>
        <end position="113"/>
    </location>
</feature>
<keyword evidence="17" id="KW-0175">Coiled coil</keyword>
<feature type="compositionally biased region" description="Polar residues" evidence="18">
    <location>
        <begin position="511"/>
        <end position="522"/>
    </location>
</feature>
<feature type="compositionally biased region" description="Polar residues" evidence="18">
    <location>
        <begin position="248"/>
        <end position="258"/>
    </location>
</feature>
<feature type="compositionally biased region" description="Polar residues" evidence="18">
    <location>
        <begin position="35"/>
        <end position="47"/>
    </location>
</feature>
<keyword evidence="13" id="KW-0539">Nucleus</keyword>
<comment type="subcellular location">
    <subcellularLocation>
        <location evidence="3">Cytoplasm</location>
    </subcellularLocation>
    <subcellularLocation>
        <location evidence="1">Mitochondrion</location>
    </subcellularLocation>
    <subcellularLocation>
        <location evidence="2">Nucleus</location>
        <location evidence="2">PML body</location>
    </subcellularLocation>
</comment>
<proteinExistence type="predicted"/>
<evidence type="ECO:0000256" key="15">
    <source>
        <dbReference type="ARBA" id="ARBA00069865"/>
    </source>
</evidence>
<evidence type="ECO:0000256" key="2">
    <source>
        <dbReference type="ARBA" id="ARBA00004322"/>
    </source>
</evidence>
<dbReference type="SUPFAM" id="SSF46689">
    <property type="entry name" value="Homeodomain-like"/>
    <property type="match status" value="1"/>
</dbReference>
<dbReference type="Gene3D" id="1.10.10.60">
    <property type="entry name" value="Homeodomain-like"/>
    <property type="match status" value="1"/>
</dbReference>
<evidence type="ECO:0000256" key="11">
    <source>
        <dbReference type="ARBA" id="ARBA00023159"/>
    </source>
</evidence>
<keyword evidence="12" id="KW-0804">Transcription</keyword>
<feature type="compositionally biased region" description="Basic and acidic residues" evidence="18">
    <location>
        <begin position="1040"/>
        <end position="1052"/>
    </location>
</feature>
<dbReference type="PANTHER" id="PTHR15489">
    <property type="entry name" value="CASPASE 8 ASSOCIATED PROTEIN 2"/>
    <property type="match status" value="1"/>
</dbReference>
<dbReference type="GO" id="GO:0016605">
    <property type="term" value="C:PML body"/>
    <property type="evidence" value="ECO:0007669"/>
    <property type="project" value="UniProtKB-SubCell"/>
</dbReference>
<keyword evidence="20" id="KW-1185">Reference proteome</keyword>
<evidence type="ECO:0000313" key="19">
    <source>
        <dbReference type="EMBL" id="KAJ8275050.1"/>
    </source>
</evidence>
<evidence type="ECO:0000313" key="20">
    <source>
        <dbReference type="Proteomes" id="UP001152803"/>
    </source>
</evidence>
<evidence type="ECO:0000256" key="16">
    <source>
        <dbReference type="ARBA" id="ARBA00078515"/>
    </source>
</evidence>
<feature type="compositionally biased region" description="Acidic residues" evidence="18">
    <location>
        <begin position="632"/>
        <end position="651"/>
    </location>
</feature>
<feature type="compositionally biased region" description="Acidic residues" evidence="18">
    <location>
        <begin position="1075"/>
        <end position="1094"/>
    </location>
</feature>
<evidence type="ECO:0000256" key="8">
    <source>
        <dbReference type="ARBA" id="ARBA00022990"/>
    </source>
</evidence>
<keyword evidence="9" id="KW-0805">Transcription regulation</keyword>
<reference evidence="19" key="1">
    <citation type="journal article" date="2023" name="Science">
        <title>Genome structures resolve the early diversification of teleost fishes.</title>
        <authorList>
            <person name="Parey E."/>
            <person name="Louis A."/>
            <person name="Montfort J."/>
            <person name="Bouchez O."/>
            <person name="Roques C."/>
            <person name="Iampietro C."/>
            <person name="Lluch J."/>
            <person name="Castinel A."/>
            <person name="Donnadieu C."/>
            <person name="Desvignes T."/>
            <person name="Floi Bucao C."/>
            <person name="Jouanno E."/>
            <person name="Wen M."/>
            <person name="Mejri S."/>
            <person name="Dirks R."/>
            <person name="Jansen H."/>
            <person name="Henkel C."/>
            <person name="Chen W.J."/>
            <person name="Zahm M."/>
            <person name="Cabau C."/>
            <person name="Klopp C."/>
            <person name="Thompson A.W."/>
            <person name="Robinson-Rechavi M."/>
            <person name="Braasch I."/>
            <person name="Lecointre G."/>
            <person name="Bobe J."/>
            <person name="Postlethwait J.H."/>
            <person name="Berthelot C."/>
            <person name="Roest Crollius H."/>
            <person name="Guiguen Y."/>
        </authorList>
    </citation>
    <scope>NUCLEOTIDE SEQUENCE</scope>
    <source>
        <strain evidence="19">Concon-B</strain>
    </source>
</reference>
<feature type="compositionally biased region" description="Low complexity" evidence="18">
    <location>
        <begin position="1858"/>
        <end position="1868"/>
    </location>
</feature>
<dbReference type="OrthoDB" id="1938039at2759"/>
<keyword evidence="4" id="KW-0963">Cytoplasm</keyword>
<feature type="compositionally biased region" description="Polar residues" evidence="18">
    <location>
        <begin position="1774"/>
        <end position="1786"/>
    </location>
</feature>
<organism evidence="19 20">
    <name type="scientific">Conger conger</name>
    <name type="common">Conger eel</name>
    <name type="synonym">Muraena conger</name>
    <dbReference type="NCBI Taxonomy" id="82655"/>
    <lineage>
        <taxon>Eukaryota</taxon>
        <taxon>Metazoa</taxon>
        <taxon>Chordata</taxon>
        <taxon>Craniata</taxon>
        <taxon>Vertebrata</taxon>
        <taxon>Euteleostomi</taxon>
        <taxon>Actinopterygii</taxon>
        <taxon>Neopterygii</taxon>
        <taxon>Teleostei</taxon>
        <taxon>Anguilliformes</taxon>
        <taxon>Congridae</taxon>
        <taxon>Conger</taxon>
    </lineage>
</organism>
<keyword evidence="11" id="KW-0010">Activator</keyword>
<feature type="compositionally biased region" description="Polar residues" evidence="18">
    <location>
        <begin position="1707"/>
        <end position="1733"/>
    </location>
</feature>
<evidence type="ECO:0000256" key="4">
    <source>
        <dbReference type="ARBA" id="ARBA00022490"/>
    </source>
</evidence>
<feature type="compositionally biased region" description="Basic residues" evidence="18">
    <location>
        <begin position="1831"/>
        <end position="1840"/>
    </location>
</feature>
<feature type="compositionally biased region" description="Basic and acidic residues" evidence="18">
    <location>
        <begin position="444"/>
        <end position="510"/>
    </location>
</feature>
<feature type="compositionally biased region" description="Basic residues" evidence="18">
    <location>
        <begin position="1803"/>
        <end position="1823"/>
    </location>
</feature>
<keyword evidence="10" id="KW-0496">Mitochondrion</keyword>
<keyword evidence="8" id="KW-0007">Acetylation</keyword>
<dbReference type="FunFam" id="1.10.10.60:FF:000265">
    <property type="entry name" value="CASP8-associated protein 2 isoform X1"/>
    <property type="match status" value="1"/>
</dbReference>
<dbReference type="GO" id="GO:0008625">
    <property type="term" value="P:extrinsic apoptotic signaling pathway via death domain receptors"/>
    <property type="evidence" value="ECO:0007669"/>
    <property type="project" value="TreeGrafter"/>
</dbReference>
<evidence type="ECO:0000256" key="9">
    <source>
        <dbReference type="ARBA" id="ARBA00023015"/>
    </source>
</evidence>
<dbReference type="GO" id="GO:0036337">
    <property type="term" value="P:Fas signaling pathway"/>
    <property type="evidence" value="ECO:0007669"/>
    <property type="project" value="TreeGrafter"/>
</dbReference>
<feature type="region of interest" description="Disordered" evidence="18">
    <location>
        <begin position="1342"/>
        <end position="1411"/>
    </location>
</feature>
<dbReference type="PANTHER" id="PTHR15489:SF2">
    <property type="entry name" value="CASP8-ASSOCIATED PROTEIN 2"/>
    <property type="match status" value="1"/>
</dbReference>
<keyword evidence="5" id="KW-0678">Repressor</keyword>
<accession>A0A9Q1DM33</accession>
<dbReference type="Proteomes" id="UP001152803">
    <property type="component" value="Unassembled WGS sequence"/>
</dbReference>
<dbReference type="InterPro" id="IPR049257">
    <property type="entry name" value="Gon4l/CASP8AP2_myb-like"/>
</dbReference>
<keyword evidence="6" id="KW-0597">Phosphoprotein</keyword>
<feature type="region of interest" description="Disordered" evidence="18">
    <location>
        <begin position="1001"/>
        <end position="1158"/>
    </location>
</feature>
<comment type="caution">
    <text evidence="19">The sequence shown here is derived from an EMBL/GenBank/DDBJ whole genome shotgun (WGS) entry which is preliminary data.</text>
</comment>
<evidence type="ECO:0000256" key="1">
    <source>
        <dbReference type="ARBA" id="ARBA00004173"/>
    </source>
</evidence>
<feature type="region of interest" description="Disordered" evidence="18">
    <location>
        <begin position="165"/>
        <end position="258"/>
    </location>
</feature>
<dbReference type="InterPro" id="IPR009057">
    <property type="entry name" value="Homeodomain-like_sf"/>
</dbReference>